<feature type="transmembrane region" description="Helical" evidence="9">
    <location>
        <begin position="119"/>
        <end position="138"/>
    </location>
</feature>
<dbReference type="InterPro" id="IPR005807">
    <property type="entry name" value="SecE_bac"/>
</dbReference>
<dbReference type="GO" id="GO:0006605">
    <property type="term" value="P:protein targeting"/>
    <property type="evidence" value="ECO:0007669"/>
    <property type="project" value="InterPro"/>
</dbReference>
<feature type="compositionally biased region" description="Basic and acidic residues" evidence="8">
    <location>
        <begin position="70"/>
        <end position="83"/>
    </location>
</feature>
<evidence type="ECO:0000256" key="7">
    <source>
        <dbReference type="ARBA" id="ARBA00023136"/>
    </source>
</evidence>
<dbReference type="PATRIC" id="fig|743698.3.peg.221"/>
<keyword evidence="3 9" id="KW-0812">Transmembrane</keyword>
<sequence>MSNNKDKKPTKTPKEPKVKAEKLTRAERKEQSAQLKVERAAAMFQKRKAKEPPIKIGSVKEPTAVNEAPTAEKPKKSFFSRKGEKKDKDRINWKLAFREFPVKMAKEVSRIRWARKGSLGRKFLITILFIIAFAVFFFCLDEILSHVLKVAHII</sequence>
<dbReference type="GO" id="GO:0006886">
    <property type="term" value="P:intracellular protein transport"/>
    <property type="evidence" value="ECO:0007669"/>
    <property type="project" value="InterPro"/>
</dbReference>
<keyword evidence="5 9" id="KW-1133">Transmembrane helix</keyword>
<dbReference type="GO" id="GO:0008320">
    <property type="term" value="F:protein transmembrane transporter activity"/>
    <property type="evidence" value="ECO:0007669"/>
    <property type="project" value="InterPro"/>
</dbReference>
<dbReference type="KEGG" id="seri:SERIO_v1c02190"/>
<evidence type="ECO:0000256" key="3">
    <source>
        <dbReference type="ARBA" id="ARBA00022692"/>
    </source>
</evidence>
<evidence type="ECO:0000313" key="11">
    <source>
        <dbReference type="Proteomes" id="UP000035661"/>
    </source>
</evidence>
<protein>
    <recommendedName>
        <fullName evidence="12">Preprotein translocase subunit SecE</fullName>
    </recommendedName>
</protein>
<evidence type="ECO:0008006" key="12">
    <source>
        <dbReference type="Google" id="ProtNLM"/>
    </source>
</evidence>
<evidence type="ECO:0000256" key="1">
    <source>
        <dbReference type="ARBA" id="ARBA00004370"/>
    </source>
</evidence>
<dbReference type="AlphaFoldDB" id="A0A0H3XLW1"/>
<dbReference type="NCBIfam" id="TIGR00964">
    <property type="entry name" value="secE_bact"/>
    <property type="match status" value="1"/>
</dbReference>
<dbReference type="Pfam" id="PF00584">
    <property type="entry name" value="SecE"/>
    <property type="match status" value="1"/>
</dbReference>
<evidence type="ECO:0000256" key="2">
    <source>
        <dbReference type="ARBA" id="ARBA00022448"/>
    </source>
</evidence>
<dbReference type="InterPro" id="IPR001901">
    <property type="entry name" value="Translocase_SecE/Sec61-g"/>
</dbReference>
<accession>A0A0H3XLW1</accession>
<evidence type="ECO:0000256" key="4">
    <source>
        <dbReference type="ARBA" id="ARBA00022927"/>
    </source>
</evidence>
<evidence type="ECO:0000313" key="10">
    <source>
        <dbReference type="EMBL" id="AKM53807.1"/>
    </source>
</evidence>
<feature type="region of interest" description="Disordered" evidence="8">
    <location>
        <begin position="46"/>
        <end position="83"/>
    </location>
</feature>
<keyword evidence="11" id="KW-1185">Reference proteome</keyword>
<organism evidence="10 11">
    <name type="scientific">Spiroplasma eriocheiris</name>
    <dbReference type="NCBI Taxonomy" id="315358"/>
    <lineage>
        <taxon>Bacteria</taxon>
        <taxon>Bacillati</taxon>
        <taxon>Mycoplasmatota</taxon>
        <taxon>Mollicutes</taxon>
        <taxon>Entomoplasmatales</taxon>
        <taxon>Spiroplasmataceae</taxon>
        <taxon>Spiroplasma</taxon>
    </lineage>
</organism>
<dbReference type="STRING" id="315358.SERIO_v1c02190"/>
<reference evidence="10 11" key="1">
    <citation type="journal article" date="2015" name="Genome Biol. Evol.">
        <title>Found and Lost: The Fates of Horizontally Acquired Genes in Arthropod-Symbiotic Spiroplasma.</title>
        <authorList>
            <person name="Lo W.S."/>
            <person name="Gasparich G.E."/>
            <person name="Kuo C.H."/>
        </authorList>
    </citation>
    <scope>NUCLEOTIDE SEQUENCE [LARGE SCALE GENOMIC DNA]</scope>
    <source>
        <strain evidence="11">TDA-040725-5</strain>
    </source>
</reference>
<gene>
    <name evidence="10" type="ORF">SERIO_v1c02190</name>
</gene>
<dbReference type="RefSeq" id="WP_236682162.1">
    <property type="nucleotide sequence ID" value="NZ_CP011856.1"/>
</dbReference>
<keyword evidence="7 9" id="KW-0472">Membrane</keyword>
<feature type="region of interest" description="Disordered" evidence="8">
    <location>
        <begin position="1"/>
        <end position="34"/>
    </location>
</feature>
<evidence type="ECO:0000256" key="5">
    <source>
        <dbReference type="ARBA" id="ARBA00022989"/>
    </source>
</evidence>
<keyword evidence="2" id="KW-0813">Transport</keyword>
<dbReference type="EMBL" id="CP011856">
    <property type="protein sequence ID" value="AKM53807.1"/>
    <property type="molecule type" value="Genomic_DNA"/>
</dbReference>
<proteinExistence type="predicted"/>
<dbReference type="GO" id="GO:0009306">
    <property type="term" value="P:protein secretion"/>
    <property type="evidence" value="ECO:0007669"/>
    <property type="project" value="InterPro"/>
</dbReference>
<dbReference type="GO" id="GO:0016020">
    <property type="term" value="C:membrane"/>
    <property type="evidence" value="ECO:0007669"/>
    <property type="project" value="UniProtKB-SubCell"/>
</dbReference>
<name>A0A0H3XLW1_9MOLU</name>
<reference evidence="11" key="2">
    <citation type="submission" date="2015-06" db="EMBL/GenBank/DDBJ databases">
        <title>Complete genome sequence of Spiroplasma eriocheiris TDA-040725-5 (DSM 21848).</title>
        <authorList>
            <person name="Lo W.-S."/>
            <person name="Kuo C.-H."/>
        </authorList>
    </citation>
    <scope>NUCLEOTIDE SEQUENCE [LARGE SCALE GENOMIC DNA]</scope>
    <source>
        <strain evidence="11">TDA-040725-5</strain>
    </source>
</reference>
<evidence type="ECO:0000256" key="6">
    <source>
        <dbReference type="ARBA" id="ARBA00023010"/>
    </source>
</evidence>
<dbReference type="InterPro" id="IPR038379">
    <property type="entry name" value="SecE_sf"/>
</dbReference>
<keyword evidence="4" id="KW-0653">Protein transport</keyword>
<dbReference type="Proteomes" id="UP000035661">
    <property type="component" value="Chromosome"/>
</dbReference>
<keyword evidence="6" id="KW-0811">Translocation</keyword>
<comment type="subcellular location">
    <subcellularLocation>
        <location evidence="1">Membrane</location>
    </subcellularLocation>
</comment>
<evidence type="ECO:0000256" key="8">
    <source>
        <dbReference type="SAM" id="MobiDB-lite"/>
    </source>
</evidence>
<evidence type="ECO:0000256" key="9">
    <source>
        <dbReference type="SAM" id="Phobius"/>
    </source>
</evidence>
<dbReference type="Gene3D" id="1.20.5.1030">
    <property type="entry name" value="Preprotein translocase secy subunit"/>
    <property type="match status" value="1"/>
</dbReference>